<organism evidence="1 2">
    <name type="scientific">Sphingorhabdus pulchriflava</name>
    <dbReference type="NCBI Taxonomy" id="2292257"/>
    <lineage>
        <taxon>Bacteria</taxon>
        <taxon>Pseudomonadati</taxon>
        <taxon>Pseudomonadota</taxon>
        <taxon>Alphaproteobacteria</taxon>
        <taxon>Sphingomonadales</taxon>
        <taxon>Sphingomonadaceae</taxon>
        <taxon>Sphingorhabdus</taxon>
    </lineage>
</organism>
<evidence type="ECO:0000313" key="2">
    <source>
        <dbReference type="Proteomes" id="UP000263833"/>
    </source>
</evidence>
<dbReference type="RefSeq" id="WP_115550359.1">
    <property type="nucleotide sequence ID" value="NZ_QRGP01000003.1"/>
</dbReference>
<sequence>MSTTPSFTPVPRQRSRHDGWNAEKQYAFIEALAACGIVRAAAEKVGMHAASAYRLRDADGAESFAAAWDAALKTGMAQLVDVAMERAINGVAVPHFYKGRQVGETRWFDNRLLMFMLRHTSPQMFGRFAAEVDIAERADREQAEAEARRLAQLERAEALLAATEAELCEIEADGSTEQGLESRHLQHQIIQRRDRLISIVAQLRIVDTARAAEASIDQLVAAGRYSARHGAIFKRQLHVGGP</sequence>
<protein>
    <submittedName>
        <fullName evidence="1">Uncharacterized protein</fullName>
    </submittedName>
</protein>
<keyword evidence="2" id="KW-1185">Reference proteome</keyword>
<dbReference type="Proteomes" id="UP000263833">
    <property type="component" value="Unassembled WGS sequence"/>
</dbReference>
<accession>A0A371B1W2</accession>
<reference evidence="2" key="1">
    <citation type="submission" date="2018-08" db="EMBL/GenBank/DDBJ databases">
        <authorList>
            <person name="Kim S.-J."/>
            <person name="Jung G.-Y."/>
        </authorList>
    </citation>
    <scope>NUCLEOTIDE SEQUENCE [LARGE SCALE GENOMIC DNA]</scope>
    <source>
        <strain evidence="2">GY_G</strain>
    </source>
</reference>
<dbReference type="AlphaFoldDB" id="A0A371B1W2"/>
<comment type="caution">
    <text evidence="1">The sequence shown here is derived from an EMBL/GenBank/DDBJ whole genome shotgun (WGS) entry which is preliminary data.</text>
</comment>
<gene>
    <name evidence="1" type="ORF">DXH95_14930</name>
</gene>
<proteinExistence type="predicted"/>
<name>A0A371B1W2_9SPHN</name>
<dbReference type="EMBL" id="QRGP01000003">
    <property type="protein sequence ID" value="RDV01579.1"/>
    <property type="molecule type" value="Genomic_DNA"/>
</dbReference>
<evidence type="ECO:0000313" key="1">
    <source>
        <dbReference type="EMBL" id="RDV01579.1"/>
    </source>
</evidence>
<dbReference type="OrthoDB" id="7282816at2"/>